<dbReference type="GO" id="GO:0005829">
    <property type="term" value="C:cytosol"/>
    <property type="evidence" value="ECO:0007669"/>
    <property type="project" value="TreeGrafter"/>
</dbReference>
<evidence type="ECO:0000313" key="10">
    <source>
        <dbReference type="EMBL" id="OGG58529.1"/>
    </source>
</evidence>
<comment type="catalytic activity">
    <reaction evidence="7">
        <text>adenosine(1518)/adenosine(1519) in 16S rRNA + 4 S-adenosyl-L-methionine = N(6)-dimethyladenosine(1518)/N(6)-dimethyladenosine(1519) in 16S rRNA + 4 S-adenosyl-L-homocysteine + 4 H(+)</text>
        <dbReference type="Rhea" id="RHEA:19609"/>
        <dbReference type="Rhea" id="RHEA-COMP:10232"/>
        <dbReference type="Rhea" id="RHEA-COMP:10233"/>
        <dbReference type="ChEBI" id="CHEBI:15378"/>
        <dbReference type="ChEBI" id="CHEBI:57856"/>
        <dbReference type="ChEBI" id="CHEBI:59789"/>
        <dbReference type="ChEBI" id="CHEBI:74411"/>
        <dbReference type="ChEBI" id="CHEBI:74493"/>
        <dbReference type="EC" id="2.1.1.182"/>
    </reaction>
</comment>
<keyword evidence="3 7" id="KW-0489">Methyltransferase</keyword>
<evidence type="ECO:0000256" key="4">
    <source>
        <dbReference type="ARBA" id="ARBA00022679"/>
    </source>
</evidence>
<dbReference type="GO" id="GO:0052908">
    <property type="term" value="F:16S rRNA (adenine(1518)-N(6)/adenine(1519)-N(6))-dimethyltransferase activity"/>
    <property type="evidence" value="ECO:0007669"/>
    <property type="project" value="UniProtKB-EC"/>
</dbReference>
<dbReference type="Gene3D" id="1.10.8.100">
    <property type="entry name" value="Ribosomal RNA adenine dimethylase-like, domain 2"/>
    <property type="match status" value="1"/>
</dbReference>
<reference evidence="10 11" key="1">
    <citation type="journal article" date="2016" name="Nat. Commun.">
        <title>Thousands of microbial genomes shed light on interconnected biogeochemical processes in an aquifer system.</title>
        <authorList>
            <person name="Anantharaman K."/>
            <person name="Brown C.T."/>
            <person name="Hug L.A."/>
            <person name="Sharon I."/>
            <person name="Castelle C.J."/>
            <person name="Probst A.J."/>
            <person name="Thomas B.C."/>
            <person name="Singh A."/>
            <person name="Wilkins M.J."/>
            <person name="Karaoz U."/>
            <person name="Brodie E.L."/>
            <person name="Williams K.H."/>
            <person name="Hubbard S.S."/>
            <person name="Banfield J.F."/>
        </authorList>
    </citation>
    <scope>NUCLEOTIDE SEQUENCE [LARGE SCALE GENOMIC DNA]</scope>
</reference>
<dbReference type="Gene3D" id="3.40.50.150">
    <property type="entry name" value="Vaccinia Virus protein VP39"/>
    <property type="match status" value="1"/>
</dbReference>
<dbReference type="AlphaFoldDB" id="A0A1F6DAU2"/>
<comment type="similarity">
    <text evidence="7">Belongs to the class I-like SAM-binding methyltransferase superfamily. rRNA adenine N(6)-methyltransferase family. RsmA subfamily.</text>
</comment>
<dbReference type="InterPro" id="IPR020598">
    <property type="entry name" value="rRNA_Ade_methylase_Trfase_N"/>
</dbReference>
<keyword evidence="4 7" id="KW-0808">Transferase</keyword>
<feature type="binding site" evidence="7 8">
    <location>
        <position position="85"/>
    </location>
    <ligand>
        <name>S-adenosyl-L-methionine</name>
        <dbReference type="ChEBI" id="CHEBI:59789"/>
    </ligand>
</feature>
<dbReference type="EMBL" id="MFLA01000032">
    <property type="protein sequence ID" value="OGG58529.1"/>
    <property type="molecule type" value="Genomic_DNA"/>
</dbReference>
<evidence type="ECO:0000256" key="3">
    <source>
        <dbReference type="ARBA" id="ARBA00022603"/>
    </source>
</evidence>
<dbReference type="InterPro" id="IPR023165">
    <property type="entry name" value="rRNA_Ade_diMease-like_C"/>
</dbReference>
<feature type="binding site" evidence="7 8">
    <location>
        <position position="9"/>
    </location>
    <ligand>
        <name>S-adenosyl-L-methionine</name>
        <dbReference type="ChEBI" id="CHEBI:59789"/>
    </ligand>
</feature>
<dbReference type="PROSITE" id="PS51689">
    <property type="entry name" value="SAM_RNA_A_N6_MT"/>
    <property type="match status" value="1"/>
</dbReference>
<proteinExistence type="inferred from homology"/>
<evidence type="ECO:0000256" key="7">
    <source>
        <dbReference type="HAMAP-Rule" id="MF_00607"/>
    </source>
</evidence>
<dbReference type="GO" id="GO:0003723">
    <property type="term" value="F:RNA binding"/>
    <property type="evidence" value="ECO:0007669"/>
    <property type="project" value="UniProtKB-UniRule"/>
</dbReference>
<dbReference type="Proteomes" id="UP000176377">
    <property type="component" value="Unassembled WGS sequence"/>
</dbReference>
<comment type="function">
    <text evidence="7">Specifically dimethylates two adjacent adenosines (A1518 and A1519) in the loop of a conserved hairpin near the 3'-end of 16S rRNA in the 30S particle. May play a critical role in biogenesis of 30S subunits.</text>
</comment>
<dbReference type="PANTHER" id="PTHR11727">
    <property type="entry name" value="DIMETHYLADENOSINE TRANSFERASE"/>
    <property type="match status" value="1"/>
</dbReference>
<keyword evidence="1 7" id="KW-0963">Cytoplasm</keyword>
<keyword evidence="2 7" id="KW-0698">rRNA processing</keyword>
<dbReference type="PROSITE" id="PS01131">
    <property type="entry name" value="RRNA_A_DIMETH"/>
    <property type="match status" value="1"/>
</dbReference>
<accession>A0A1F6DAU2</accession>
<dbReference type="InterPro" id="IPR029063">
    <property type="entry name" value="SAM-dependent_MTases_sf"/>
</dbReference>
<evidence type="ECO:0000256" key="8">
    <source>
        <dbReference type="PROSITE-ProRule" id="PRU01026"/>
    </source>
</evidence>
<comment type="subcellular location">
    <subcellularLocation>
        <location evidence="7">Cytoplasm</location>
    </subcellularLocation>
</comment>
<evidence type="ECO:0000256" key="5">
    <source>
        <dbReference type="ARBA" id="ARBA00022691"/>
    </source>
</evidence>
<name>A0A1F6DAU2_9BACT</name>
<feature type="domain" description="Ribosomal RNA adenine methylase transferase N-terminal" evidence="9">
    <location>
        <begin position="16"/>
        <end position="187"/>
    </location>
</feature>
<evidence type="ECO:0000256" key="2">
    <source>
        <dbReference type="ARBA" id="ARBA00022552"/>
    </source>
</evidence>
<organism evidence="10 11">
    <name type="scientific">Candidatus Kaiserbacteria bacterium RIFCSPHIGHO2_01_FULL_56_24</name>
    <dbReference type="NCBI Taxonomy" id="1798487"/>
    <lineage>
        <taxon>Bacteria</taxon>
        <taxon>Candidatus Kaiseribacteriota</taxon>
    </lineage>
</organism>
<dbReference type="SMART" id="SM00650">
    <property type="entry name" value="rADc"/>
    <property type="match status" value="1"/>
</dbReference>
<dbReference type="SUPFAM" id="SSF53335">
    <property type="entry name" value="S-adenosyl-L-methionine-dependent methyltransferases"/>
    <property type="match status" value="1"/>
</dbReference>
<evidence type="ECO:0000256" key="1">
    <source>
        <dbReference type="ARBA" id="ARBA00022490"/>
    </source>
</evidence>
<dbReference type="InterPro" id="IPR001737">
    <property type="entry name" value="KsgA/Erm"/>
</dbReference>
<gene>
    <name evidence="7" type="primary">rsmA</name>
    <name evidence="7" type="synonym">ksgA</name>
    <name evidence="10" type="ORF">A2765_02265</name>
</gene>
<keyword evidence="5 7" id="KW-0949">S-adenosyl-L-methionine</keyword>
<keyword evidence="6 7" id="KW-0694">RNA-binding</keyword>
<evidence type="ECO:0000259" key="9">
    <source>
        <dbReference type="SMART" id="SM00650"/>
    </source>
</evidence>
<protein>
    <recommendedName>
        <fullName evidence="7">Ribosomal RNA small subunit methyltransferase A</fullName>
        <ecNumber evidence="7">2.1.1.182</ecNumber>
    </recommendedName>
    <alternativeName>
        <fullName evidence="7">16S rRNA (adenine(1518)-N(6)/adenine(1519)-N(6))-dimethyltransferase</fullName>
    </alternativeName>
    <alternativeName>
        <fullName evidence="7">16S rRNA dimethyladenosine transferase</fullName>
    </alternativeName>
    <alternativeName>
        <fullName evidence="7">16S rRNA dimethylase</fullName>
    </alternativeName>
    <alternativeName>
        <fullName evidence="7">S-adenosylmethionine-6-N', N'-adenosyl(rRNA) dimethyltransferase</fullName>
    </alternativeName>
</protein>
<dbReference type="CDD" id="cd02440">
    <property type="entry name" value="AdoMet_MTases"/>
    <property type="match status" value="1"/>
</dbReference>
<comment type="caution">
    <text evidence="10">The sequence shown here is derived from an EMBL/GenBank/DDBJ whole genome shotgun (WGS) entry which is preliminary data.</text>
</comment>
<dbReference type="HAMAP" id="MF_00607">
    <property type="entry name" value="16SrRNA_methyltr_A"/>
    <property type="match status" value="1"/>
</dbReference>
<dbReference type="Pfam" id="PF00398">
    <property type="entry name" value="RrnaAD"/>
    <property type="match status" value="1"/>
</dbReference>
<evidence type="ECO:0000313" key="11">
    <source>
        <dbReference type="Proteomes" id="UP000176377"/>
    </source>
</evidence>
<feature type="binding site" evidence="7 8">
    <location>
        <position position="36"/>
    </location>
    <ligand>
        <name>S-adenosyl-L-methionine</name>
        <dbReference type="ChEBI" id="CHEBI:59789"/>
    </ligand>
</feature>
<dbReference type="InterPro" id="IPR020596">
    <property type="entry name" value="rRNA_Ade_Mease_Trfase_CS"/>
</dbReference>
<dbReference type="NCBIfam" id="TIGR00755">
    <property type="entry name" value="ksgA"/>
    <property type="match status" value="1"/>
</dbReference>
<feature type="binding site" evidence="7 8">
    <location>
        <position position="57"/>
    </location>
    <ligand>
        <name>S-adenosyl-L-methionine</name>
        <dbReference type="ChEBI" id="CHEBI:59789"/>
    </ligand>
</feature>
<feature type="binding site" evidence="7 8">
    <location>
        <position position="11"/>
    </location>
    <ligand>
        <name>S-adenosyl-L-methionine</name>
        <dbReference type="ChEBI" id="CHEBI:59789"/>
    </ligand>
</feature>
<evidence type="ECO:0000256" key="6">
    <source>
        <dbReference type="ARBA" id="ARBA00022884"/>
    </source>
</evidence>
<sequence length="258" mass="28325">MRGARLGQHFLNAQWVARDLARSVDIRPDEPILEIGPGKGALTKELLAQGARVIAIEKDAALVPLLNEMFEKEVADGSLTMVEGDIRDFDPEQLKLDSYAIAANIPYYITGEIIRHFLAAAKQPRAMALLIQKEVADRIVARDGKESILSLSVKAFGKPSIVAKVPAGCFNPPPSVDSAILLISGISRDFFEDISEEDFFRAVKAGFSSKRKMLAGNLKGLFEDSTAVLIECGIPEKVRAEDLRLEEWKKLVTRLGHA</sequence>
<dbReference type="EC" id="2.1.1.182" evidence="7"/>
<dbReference type="InterPro" id="IPR011530">
    <property type="entry name" value="rRNA_adenine_dimethylase"/>
</dbReference>
<dbReference type="PANTHER" id="PTHR11727:SF7">
    <property type="entry name" value="DIMETHYLADENOSINE TRANSFERASE-RELATED"/>
    <property type="match status" value="1"/>
</dbReference>
<feature type="binding site" evidence="7 8">
    <location>
        <position position="104"/>
    </location>
    <ligand>
        <name>S-adenosyl-L-methionine</name>
        <dbReference type="ChEBI" id="CHEBI:59789"/>
    </ligand>
</feature>